<dbReference type="SUPFAM" id="SSF52540">
    <property type="entry name" value="P-loop containing nucleoside triphosphate hydrolases"/>
    <property type="match status" value="1"/>
</dbReference>
<dbReference type="GO" id="GO:0005524">
    <property type="term" value="F:ATP binding"/>
    <property type="evidence" value="ECO:0007669"/>
    <property type="project" value="InterPro"/>
</dbReference>
<dbReference type="InterPro" id="IPR027417">
    <property type="entry name" value="P-loop_NTPase"/>
</dbReference>
<dbReference type="PANTHER" id="PTHR47396">
    <property type="entry name" value="TYPE I RESTRICTION ENZYME ECOKI R PROTEIN"/>
    <property type="match status" value="1"/>
</dbReference>
<dbReference type="EMBL" id="CAEZYR010000053">
    <property type="protein sequence ID" value="CAB4747011.1"/>
    <property type="molecule type" value="Genomic_DNA"/>
</dbReference>
<organism evidence="5">
    <name type="scientific">freshwater metagenome</name>
    <dbReference type="NCBI Taxonomy" id="449393"/>
    <lineage>
        <taxon>unclassified sequences</taxon>
        <taxon>metagenomes</taxon>
        <taxon>ecological metagenomes</taxon>
    </lineage>
</organism>
<feature type="region of interest" description="Disordered" evidence="1">
    <location>
        <begin position="456"/>
        <end position="487"/>
    </location>
</feature>
<dbReference type="Gene3D" id="3.40.50.300">
    <property type="entry name" value="P-loop containing nucleotide triphosphate hydrolases"/>
    <property type="match status" value="2"/>
</dbReference>
<dbReference type="PROSITE" id="PS51192">
    <property type="entry name" value="HELICASE_ATP_BIND_1"/>
    <property type="match status" value="1"/>
</dbReference>
<name>A0A6J7H2L5_9ZZZZ</name>
<dbReference type="InterPro" id="IPR006935">
    <property type="entry name" value="Helicase/UvrB_N"/>
</dbReference>
<proteinExistence type="predicted"/>
<dbReference type="SMART" id="SM00487">
    <property type="entry name" value="DEXDc"/>
    <property type="match status" value="1"/>
</dbReference>
<dbReference type="InterPro" id="IPR014001">
    <property type="entry name" value="Helicase_ATP-bd"/>
</dbReference>
<dbReference type="EMBL" id="CAFBMH010000051">
    <property type="protein sequence ID" value="CAB4910875.1"/>
    <property type="molecule type" value="Genomic_DNA"/>
</dbReference>
<dbReference type="GO" id="GO:0016787">
    <property type="term" value="F:hydrolase activity"/>
    <property type="evidence" value="ECO:0007669"/>
    <property type="project" value="InterPro"/>
</dbReference>
<feature type="region of interest" description="Disordered" evidence="1">
    <location>
        <begin position="560"/>
        <end position="586"/>
    </location>
</feature>
<dbReference type="PANTHER" id="PTHR47396:SF2">
    <property type="entry name" value="HELICASE ATP-BINDING DOMAIN-CONTAINING PROTEIN"/>
    <property type="match status" value="1"/>
</dbReference>
<dbReference type="SMART" id="SM00382">
    <property type="entry name" value="AAA"/>
    <property type="match status" value="1"/>
</dbReference>
<gene>
    <name evidence="3" type="ORF">UFOPK2754_01574</name>
    <name evidence="4" type="ORF">UFOPK3139_00758</name>
    <name evidence="5" type="ORF">UFOPK3543_01496</name>
</gene>
<evidence type="ECO:0000313" key="4">
    <source>
        <dbReference type="EMBL" id="CAB4821889.1"/>
    </source>
</evidence>
<dbReference type="GO" id="GO:0003677">
    <property type="term" value="F:DNA binding"/>
    <property type="evidence" value="ECO:0007669"/>
    <property type="project" value="InterPro"/>
</dbReference>
<dbReference type="InterPro" id="IPR003593">
    <property type="entry name" value="AAA+_ATPase"/>
</dbReference>
<feature type="domain" description="Helicase ATP-binding" evidence="2">
    <location>
        <begin position="17"/>
        <end position="172"/>
    </location>
</feature>
<evidence type="ECO:0000313" key="3">
    <source>
        <dbReference type="EMBL" id="CAB4747011.1"/>
    </source>
</evidence>
<evidence type="ECO:0000256" key="1">
    <source>
        <dbReference type="SAM" id="MobiDB-lite"/>
    </source>
</evidence>
<sequence length="611" mass="66781">MSRQVSLRPWQRDALDAFTRRRSDSFLAVACPGAGKTTFALAACRQFLGGEPRPVVVVVPTQHLKHQWTEAAARFGIHLDPEWTERSGLVADMHGIVTTYAQVAMSAGALAVIVRNGVVVLDEIHHAADERSWGDGVKLAFAPAACRLLLSGTPFRSDDSPIPFVGYSFGDYGDAIADYEYGYGEALADGGVVRPVFFPRFDGHMEWRGADGEEHSATFNDEVTHDKWGGRLRTALSIDGEWLPTVVMRAHERLMEIRKTHVEAGGLIIATDQEHARGIVKLLKRFHRVDARLALSDDPKASQVIAQFADSIEPWIVAVRMISEGVDIPRLRVGVYATTTVTPMFFRQAVGRIARWTPGQRSQRAYLFLPDDPRLRVHALGIAQSRRHSIELRIRRREAEEGEFDEYLGAERSEEQQLSLFAALSSTVVDAGGSSSDGVDPTEDVVLEPGDLRSFTIDLPPPPPLPGRVGDLEGVGPVRSRHGEKKRLRDRNASLVADLARVAGLGHRAINGELNRLAGIVRIDDATVPQLARRATEASKWLDDPASFVVGRAPAPVSRADRRATPVIDLQDDRDADHPGASGAVEPVVVDATDVSSRLAALRRTLGTSAP</sequence>
<dbReference type="InterPro" id="IPR050742">
    <property type="entry name" value="Helicase_Restrict-Modif_Enz"/>
</dbReference>
<protein>
    <submittedName>
        <fullName evidence="5">Unannotated protein</fullName>
    </submittedName>
</protein>
<dbReference type="EMBL" id="CAFABA010000021">
    <property type="protein sequence ID" value="CAB4821889.1"/>
    <property type="molecule type" value="Genomic_DNA"/>
</dbReference>
<dbReference type="GO" id="GO:0005829">
    <property type="term" value="C:cytosol"/>
    <property type="evidence" value="ECO:0007669"/>
    <property type="project" value="TreeGrafter"/>
</dbReference>
<dbReference type="AlphaFoldDB" id="A0A6J7H2L5"/>
<dbReference type="Pfam" id="PF04851">
    <property type="entry name" value="ResIII"/>
    <property type="match status" value="1"/>
</dbReference>
<reference evidence="5" key="1">
    <citation type="submission" date="2020-05" db="EMBL/GenBank/DDBJ databases">
        <authorList>
            <person name="Chiriac C."/>
            <person name="Salcher M."/>
            <person name="Ghai R."/>
            <person name="Kavagutti S V."/>
        </authorList>
    </citation>
    <scope>NUCLEOTIDE SEQUENCE</scope>
</reference>
<evidence type="ECO:0000313" key="5">
    <source>
        <dbReference type="EMBL" id="CAB4910875.1"/>
    </source>
</evidence>
<evidence type="ECO:0000259" key="2">
    <source>
        <dbReference type="PROSITE" id="PS51192"/>
    </source>
</evidence>
<accession>A0A6J7H2L5</accession>